<keyword evidence="2" id="KW-0812">Transmembrane</keyword>
<evidence type="ECO:0000313" key="3">
    <source>
        <dbReference type="EMBL" id="CAD8916715.1"/>
    </source>
</evidence>
<sequence>MADAHEPEHVGVEMGRPRPASSWPQLSMTSILFLAIWVLIGVVLALQDASNLVVEVVVFVPPILVLVYLRRKSAASSDVEPEPWDKILRFFATGFLPASIVVIVVELILSLIFVIVCFHGNLQEGLQYMGAVAGDGGGSGGGSGSGADASGGGSEAGSGSGGGTALPAPTLNVYVFLLLTSYITAGTTEEVAKAMILRFAVCPSRPMCVQGPDERAHARTTLLYMVAGAVGFSTVENIMYTWGALLSGGADDAVFWQVLVQGLVRALVALPTHTLCAGMTAARLVHRDREQRTLPNPLAAHGWLWVLFPAIFVHGTYDAQAMVLSVAVDSVWLVLVTSLTMLALGAWVFWHQWKTYGEPLDTEYARHEPV</sequence>
<dbReference type="GO" id="GO:0008233">
    <property type="term" value="F:peptidase activity"/>
    <property type="evidence" value="ECO:0007669"/>
    <property type="project" value="InterPro"/>
</dbReference>
<dbReference type="EMBL" id="HBFS01014827">
    <property type="protein sequence ID" value="CAD8916715.1"/>
    <property type="molecule type" value="Transcribed_RNA"/>
</dbReference>
<name>A0A7S1CDW0_9STRA</name>
<reference evidence="3" key="1">
    <citation type="submission" date="2021-01" db="EMBL/GenBank/DDBJ databases">
        <authorList>
            <person name="Corre E."/>
            <person name="Pelletier E."/>
            <person name="Niang G."/>
            <person name="Scheremetjew M."/>
            <person name="Finn R."/>
            <person name="Kale V."/>
            <person name="Holt S."/>
            <person name="Cochrane G."/>
            <person name="Meng A."/>
            <person name="Brown T."/>
            <person name="Cohen L."/>
        </authorList>
    </citation>
    <scope>NUCLEOTIDE SEQUENCE</scope>
    <source>
        <strain evidence="3">Ms1</strain>
    </source>
</reference>
<feature type="region of interest" description="Disordered" evidence="1">
    <location>
        <begin position="142"/>
        <end position="161"/>
    </location>
</feature>
<dbReference type="Pfam" id="PF13367">
    <property type="entry name" value="PrsW-protease"/>
    <property type="match status" value="1"/>
</dbReference>
<proteinExistence type="predicted"/>
<feature type="transmembrane region" description="Helical" evidence="2">
    <location>
        <begin position="90"/>
        <end position="116"/>
    </location>
</feature>
<keyword evidence="2" id="KW-1133">Transmembrane helix</keyword>
<feature type="transmembrane region" description="Helical" evidence="2">
    <location>
        <begin position="263"/>
        <end position="286"/>
    </location>
</feature>
<evidence type="ECO:0000256" key="1">
    <source>
        <dbReference type="SAM" id="MobiDB-lite"/>
    </source>
</evidence>
<dbReference type="AlphaFoldDB" id="A0A7S1CDW0"/>
<protein>
    <recommendedName>
        <fullName evidence="4">PrsW family intramembrane metalloprotease</fullName>
    </recommendedName>
</protein>
<feature type="transmembrane region" description="Helical" evidence="2">
    <location>
        <begin position="26"/>
        <end position="46"/>
    </location>
</feature>
<evidence type="ECO:0000256" key="2">
    <source>
        <dbReference type="SAM" id="Phobius"/>
    </source>
</evidence>
<evidence type="ECO:0008006" key="4">
    <source>
        <dbReference type="Google" id="ProtNLM"/>
    </source>
</evidence>
<feature type="transmembrane region" description="Helical" evidence="2">
    <location>
        <begin position="52"/>
        <end position="69"/>
    </location>
</feature>
<feature type="transmembrane region" description="Helical" evidence="2">
    <location>
        <begin position="298"/>
        <end position="317"/>
    </location>
</feature>
<dbReference type="PANTHER" id="PTHR36844:SF1">
    <property type="entry name" value="PROTEASE PRSW"/>
    <property type="match status" value="1"/>
</dbReference>
<accession>A0A7S1CDW0</accession>
<dbReference type="InterPro" id="IPR026898">
    <property type="entry name" value="PrsW"/>
</dbReference>
<dbReference type="PANTHER" id="PTHR36844">
    <property type="entry name" value="PROTEASE PRSW"/>
    <property type="match status" value="1"/>
</dbReference>
<feature type="compositionally biased region" description="Basic and acidic residues" evidence="1">
    <location>
        <begin position="1"/>
        <end position="11"/>
    </location>
</feature>
<feature type="transmembrane region" description="Helical" evidence="2">
    <location>
        <begin position="222"/>
        <end position="243"/>
    </location>
</feature>
<organism evidence="3">
    <name type="scientific">Bicosoecida sp. CB-2014</name>
    <dbReference type="NCBI Taxonomy" id="1486930"/>
    <lineage>
        <taxon>Eukaryota</taxon>
        <taxon>Sar</taxon>
        <taxon>Stramenopiles</taxon>
        <taxon>Bigyra</taxon>
        <taxon>Opalozoa</taxon>
        <taxon>Bicosoecida</taxon>
    </lineage>
</organism>
<feature type="transmembrane region" description="Helical" evidence="2">
    <location>
        <begin position="323"/>
        <end position="350"/>
    </location>
</feature>
<gene>
    <name evidence="3" type="ORF">BSP0115_LOCUS9974</name>
</gene>
<feature type="region of interest" description="Disordered" evidence="1">
    <location>
        <begin position="1"/>
        <end position="20"/>
    </location>
</feature>
<keyword evidence="2" id="KW-0472">Membrane</keyword>